<name>A0A1H8RAS6_9FLAO</name>
<dbReference type="EMBL" id="FODN01000009">
    <property type="protein sequence ID" value="SEO63254.1"/>
    <property type="molecule type" value="Genomic_DNA"/>
</dbReference>
<dbReference type="RefSeq" id="WP_091173865.1">
    <property type="nucleotide sequence ID" value="NZ_CBCSFM010000008.1"/>
</dbReference>
<gene>
    <name evidence="2" type="ORF">SAMN04487942_3281</name>
</gene>
<dbReference type="PANTHER" id="PTHR43179:SF10">
    <property type="entry name" value="GLYCOSYL TRANSFERASE"/>
    <property type="match status" value="1"/>
</dbReference>
<dbReference type="AlphaFoldDB" id="A0A1H8RAS6"/>
<protein>
    <recommendedName>
        <fullName evidence="1">Glycosyltransferase 2-like domain-containing protein</fullName>
    </recommendedName>
</protein>
<sequence length="272" mass="31363">MNTKITTCIVLYENEITLVQNAVQSILKICAVDKIFLVDNSLTNQLKVLVTDSRIKYIHNPSNPGFGASHNVAIQQALEFGSKYHFIVNPDIYFEGDVISPMVEYMANDATIGMMMPQILNVDGSVQNLPKLLPSPLSILKRKIKKPVTAYQKFINEYELREVPKDTIYNAPVLSGCFTLFNLDAIKIVGMYDDAFFMYFEDWDLSRRMHQHYKTIYFPQVSVVHEYESGANKSKKLFKIFVDSAITYFNKWGWFFDSERKTINKEALSQFK</sequence>
<keyword evidence="3" id="KW-1185">Reference proteome</keyword>
<dbReference type="PANTHER" id="PTHR43179">
    <property type="entry name" value="RHAMNOSYLTRANSFERASE WBBL"/>
    <property type="match status" value="1"/>
</dbReference>
<dbReference type="Proteomes" id="UP000198657">
    <property type="component" value="Unassembled WGS sequence"/>
</dbReference>
<dbReference type="InterPro" id="IPR029044">
    <property type="entry name" value="Nucleotide-diphossugar_trans"/>
</dbReference>
<accession>A0A1H8RAS6</accession>
<dbReference type="STRING" id="604089.SAMN04487942_3281"/>
<dbReference type="SUPFAM" id="SSF53448">
    <property type="entry name" value="Nucleotide-diphospho-sugar transferases"/>
    <property type="match status" value="1"/>
</dbReference>
<reference evidence="3" key="1">
    <citation type="submission" date="2016-10" db="EMBL/GenBank/DDBJ databases">
        <authorList>
            <person name="Varghese N."/>
            <person name="Submissions S."/>
        </authorList>
    </citation>
    <scope>NUCLEOTIDE SEQUENCE [LARGE SCALE GENOMIC DNA]</scope>
    <source>
        <strain evidence="3">CGMCC 1.8704</strain>
    </source>
</reference>
<feature type="domain" description="Glycosyltransferase 2-like" evidence="1">
    <location>
        <begin position="9"/>
        <end position="131"/>
    </location>
</feature>
<dbReference type="InterPro" id="IPR001173">
    <property type="entry name" value="Glyco_trans_2-like"/>
</dbReference>
<dbReference type="OrthoDB" id="9771846at2"/>
<evidence type="ECO:0000313" key="2">
    <source>
        <dbReference type="EMBL" id="SEO63254.1"/>
    </source>
</evidence>
<evidence type="ECO:0000259" key="1">
    <source>
        <dbReference type="Pfam" id="PF00535"/>
    </source>
</evidence>
<dbReference type="Pfam" id="PF00535">
    <property type="entry name" value="Glycos_transf_2"/>
    <property type="match status" value="1"/>
</dbReference>
<evidence type="ECO:0000313" key="3">
    <source>
        <dbReference type="Proteomes" id="UP000198657"/>
    </source>
</evidence>
<dbReference type="Gene3D" id="3.90.550.10">
    <property type="entry name" value="Spore Coat Polysaccharide Biosynthesis Protein SpsA, Chain A"/>
    <property type="match status" value="1"/>
</dbReference>
<proteinExistence type="predicted"/>
<organism evidence="2 3">
    <name type="scientific">Flavobacterium sinopsychrotolerans</name>
    <dbReference type="NCBI Taxonomy" id="604089"/>
    <lineage>
        <taxon>Bacteria</taxon>
        <taxon>Pseudomonadati</taxon>
        <taxon>Bacteroidota</taxon>
        <taxon>Flavobacteriia</taxon>
        <taxon>Flavobacteriales</taxon>
        <taxon>Flavobacteriaceae</taxon>
        <taxon>Flavobacterium</taxon>
    </lineage>
</organism>